<dbReference type="Proteomes" id="UP000324897">
    <property type="component" value="Unassembled WGS sequence"/>
</dbReference>
<proteinExistence type="predicted"/>
<protein>
    <submittedName>
        <fullName evidence="3">Uncharacterized protein</fullName>
    </submittedName>
</protein>
<dbReference type="PANTHER" id="PTHR36810">
    <property type="entry name" value="BNACNNG47150D PROTEIN"/>
    <property type="match status" value="1"/>
</dbReference>
<name>A0A5J9SSN9_9POAL</name>
<keyword evidence="2" id="KW-0812">Transmembrane</keyword>
<keyword evidence="2" id="KW-0472">Membrane</keyword>
<feature type="compositionally biased region" description="Low complexity" evidence="1">
    <location>
        <begin position="57"/>
        <end position="70"/>
    </location>
</feature>
<dbReference type="Gramene" id="TVU01959">
    <property type="protein sequence ID" value="TVU01959"/>
    <property type="gene ID" value="EJB05_52608"/>
</dbReference>
<evidence type="ECO:0000256" key="1">
    <source>
        <dbReference type="SAM" id="MobiDB-lite"/>
    </source>
</evidence>
<reference evidence="3 4" key="1">
    <citation type="journal article" date="2019" name="Sci. Rep.">
        <title>A high-quality genome of Eragrostis curvula grass provides insights into Poaceae evolution and supports new strategies to enhance forage quality.</title>
        <authorList>
            <person name="Carballo J."/>
            <person name="Santos B.A.C.M."/>
            <person name="Zappacosta D."/>
            <person name="Garbus I."/>
            <person name="Selva J.P."/>
            <person name="Gallo C.A."/>
            <person name="Diaz A."/>
            <person name="Albertini E."/>
            <person name="Caccamo M."/>
            <person name="Echenique V."/>
        </authorList>
    </citation>
    <scope>NUCLEOTIDE SEQUENCE [LARGE SCALE GENOMIC DNA]</scope>
    <source>
        <strain evidence="4">cv. Victoria</strain>
        <tissue evidence="3">Leaf</tissue>
    </source>
</reference>
<evidence type="ECO:0000313" key="4">
    <source>
        <dbReference type="Proteomes" id="UP000324897"/>
    </source>
</evidence>
<feature type="compositionally biased region" description="Pro residues" evidence="1">
    <location>
        <begin position="75"/>
        <end position="87"/>
    </location>
</feature>
<dbReference type="EMBL" id="RWGY01000366">
    <property type="protein sequence ID" value="TVU01959.1"/>
    <property type="molecule type" value="Genomic_DNA"/>
</dbReference>
<evidence type="ECO:0000313" key="3">
    <source>
        <dbReference type="EMBL" id="TVU01959.1"/>
    </source>
</evidence>
<feature type="region of interest" description="Disordered" evidence="1">
    <location>
        <begin position="1"/>
        <end position="20"/>
    </location>
</feature>
<feature type="region of interest" description="Disordered" evidence="1">
    <location>
        <begin position="543"/>
        <end position="573"/>
    </location>
</feature>
<accession>A0A5J9SSN9</accession>
<keyword evidence="2" id="KW-1133">Transmembrane helix</keyword>
<sequence length="701" mass="77174">MAAHGKPTPAGPAPPPPEAKKTFMRRMFPFLLAANLFVGAYVLVRTYQKDSGKKDAATSTSSASSAAATADKPAEPIPAPRRVLPPIPEDEQRQLYKWMLEEKRKIKPRNAAEKKKLDEEKALLKEVIRAESLPSLHSTTSHSTVLARSKSPNTAFFSLFRSPIANIVIYVSKLNHISNAVAVGKREYNGNIEQDDLSFPVTSLRESMVIILYNADKELISKTELKTKTIVESGSTDVVLTLDSGEIILQLKFLLSDDDRKRIQEMRNSAMKRKQQEPLGDGHQLNFPDSLLSKRLIEKISNIESKGDQDHTKMRKSMSLDDLQDRETFSGIHVDAPMNASRDLLLQGGGGKIEDPTLEDLQDRKTLSGTNVDPPMKASRDLLLQDGGGKIEDPTPDDLQDRETFSGINDRETFSGINVDPPMKVSRDLLLQDGGGKIEDPTPDDLEDRETFSGINVDPPMKASRDLLLQGGSGKIEDPMPNDLHDRETFSGINVDPLMKASRDLLLQQGGGGKIEDPTLEDLQDIETFSEINVDPPMKASRDLLLQGGGGKIEDPNGSKKRHNKPESRSSSAVKKMISAFENTSSQGIFSSETNTSLMASDRRETSRSKAMVPLLDKGSNDSASRELKHLLELEHLRSLKHIKPAYDKSLRVRKEIAESSSNDERIASTGSGGFPVLNGWLGVRAVIVVIACGAMFLNNR</sequence>
<gene>
    <name evidence="3" type="ORF">EJB05_52608</name>
</gene>
<dbReference type="OrthoDB" id="657766at2759"/>
<feature type="region of interest" description="Disordered" evidence="1">
    <location>
        <begin position="51"/>
        <end position="88"/>
    </location>
</feature>
<comment type="caution">
    <text evidence="3">The sequence shown here is derived from an EMBL/GenBank/DDBJ whole genome shotgun (WGS) entry which is preliminary data.</text>
</comment>
<dbReference type="PANTHER" id="PTHR36810:SF1">
    <property type="entry name" value="OS05G0232200 PROTEIN"/>
    <property type="match status" value="1"/>
</dbReference>
<keyword evidence="4" id="KW-1185">Reference proteome</keyword>
<feature type="transmembrane region" description="Helical" evidence="2">
    <location>
        <begin position="678"/>
        <end position="698"/>
    </location>
</feature>
<feature type="transmembrane region" description="Helical" evidence="2">
    <location>
        <begin position="27"/>
        <end position="44"/>
    </location>
</feature>
<organism evidence="3 4">
    <name type="scientific">Eragrostis curvula</name>
    <name type="common">weeping love grass</name>
    <dbReference type="NCBI Taxonomy" id="38414"/>
    <lineage>
        <taxon>Eukaryota</taxon>
        <taxon>Viridiplantae</taxon>
        <taxon>Streptophyta</taxon>
        <taxon>Embryophyta</taxon>
        <taxon>Tracheophyta</taxon>
        <taxon>Spermatophyta</taxon>
        <taxon>Magnoliopsida</taxon>
        <taxon>Liliopsida</taxon>
        <taxon>Poales</taxon>
        <taxon>Poaceae</taxon>
        <taxon>PACMAD clade</taxon>
        <taxon>Chloridoideae</taxon>
        <taxon>Eragrostideae</taxon>
        <taxon>Eragrostidinae</taxon>
        <taxon>Eragrostis</taxon>
    </lineage>
</organism>
<dbReference type="AlphaFoldDB" id="A0A5J9SSN9"/>
<evidence type="ECO:0000256" key="2">
    <source>
        <dbReference type="SAM" id="Phobius"/>
    </source>
</evidence>